<dbReference type="PROSITE" id="PS52016">
    <property type="entry name" value="TONB_DEPENDENT_REC_3"/>
    <property type="match status" value="1"/>
</dbReference>
<evidence type="ECO:0000313" key="13">
    <source>
        <dbReference type="EMBL" id="MCW0523525.1"/>
    </source>
</evidence>
<accession>A0AAP3EUU7</accession>
<feature type="transmembrane region" description="Helical" evidence="10">
    <location>
        <begin position="12"/>
        <end position="33"/>
    </location>
</feature>
<evidence type="ECO:0000259" key="11">
    <source>
        <dbReference type="Pfam" id="PF00593"/>
    </source>
</evidence>
<keyword evidence="6 8" id="KW-0472">Membrane</keyword>
<keyword evidence="3 8" id="KW-1134">Transmembrane beta strand</keyword>
<dbReference type="SUPFAM" id="SSF56935">
    <property type="entry name" value="Porins"/>
    <property type="match status" value="1"/>
</dbReference>
<evidence type="ECO:0000256" key="2">
    <source>
        <dbReference type="ARBA" id="ARBA00022448"/>
    </source>
</evidence>
<evidence type="ECO:0000259" key="12">
    <source>
        <dbReference type="Pfam" id="PF07715"/>
    </source>
</evidence>
<dbReference type="EMBL" id="JAOZYT010000018">
    <property type="protein sequence ID" value="MCW0523525.1"/>
    <property type="molecule type" value="Genomic_DNA"/>
</dbReference>
<comment type="similarity">
    <text evidence="8 9">Belongs to the TonB-dependent receptor family.</text>
</comment>
<evidence type="ECO:0000256" key="6">
    <source>
        <dbReference type="ARBA" id="ARBA00023136"/>
    </source>
</evidence>
<proteinExistence type="inferred from homology"/>
<dbReference type="PANTHER" id="PTHR30442">
    <property type="entry name" value="IRON III DICITRATE TRANSPORT PROTEIN FECA"/>
    <property type="match status" value="1"/>
</dbReference>
<keyword evidence="7 8" id="KW-0998">Cell outer membrane</keyword>
<keyword evidence="10" id="KW-1133">Transmembrane helix</keyword>
<dbReference type="InterPro" id="IPR039426">
    <property type="entry name" value="TonB-dep_rcpt-like"/>
</dbReference>
<dbReference type="Pfam" id="PF00593">
    <property type="entry name" value="TonB_dep_Rec_b-barrel"/>
    <property type="match status" value="1"/>
</dbReference>
<dbReference type="Proteomes" id="UP001207440">
    <property type="component" value="Unassembled WGS sequence"/>
</dbReference>
<keyword evidence="2 8" id="KW-0813">Transport</keyword>
<dbReference type="InterPro" id="IPR037066">
    <property type="entry name" value="Plug_dom_sf"/>
</dbReference>
<dbReference type="GO" id="GO:0009279">
    <property type="term" value="C:cell outer membrane"/>
    <property type="evidence" value="ECO:0007669"/>
    <property type="project" value="UniProtKB-SubCell"/>
</dbReference>
<reference evidence="13" key="1">
    <citation type="submission" date="2022-10" db="EMBL/GenBank/DDBJ databases">
        <title>Sifting through the core-genome to identify putative cross-protective antigens against Riemerella anatipestifer.</title>
        <authorList>
            <person name="Zheng X."/>
            <person name="Zhang W."/>
        </authorList>
    </citation>
    <scope>NUCLEOTIDE SEQUENCE</scope>
    <source>
        <strain evidence="13">ZWRA178</strain>
    </source>
</reference>
<feature type="domain" description="TonB-dependent receptor-like beta-barrel" evidence="11">
    <location>
        <begin position="264"/>
        <end position="719"/>
    </location>
</feature>
<dbReference type="InterPro" id="IPR012910">
    <property type="entry name" value="Plug_dom"/>
</dbReference>
<dbReference type="Gene3D" id="2.40.170.20">
    <property type="entry name" value="TonB-dependent receptor, beta-barrel domain"/>
    <property type="match status" value="1"/>
</dbReference>
<dbReference type="Gene3D" id="2.170.130.10">
    <property type="entry name" value="TonB-dependent receptor, plug domain"/>
    <property type="match status" value="1"/>
</dbReference>
<dbReference type="InterPro" id="IPR036942">
    <property type="entry name" value="Beta-barrel_TonB_sf"/>
</dbReference>
<evidence type="ECO:0000256" key="10">
    <source>
        <dbReference type="SAM" id="Phobius"/>
    </source>
</evidence>
<evidence type="ECO:0000256" key="7">
    <source>
        <dbReference type="ARBA" id="ARBA00023237"/>
    </source>
</evidence>
<gene>
    <name evidence="13" type="ORF">OKE68_04240</name>
</gene>
<keyword evidence="4 8" id="KW-0812">Transmembrane</keyword>
<protein>
    <submittedName>
        <fullName evidence="13">TonB-dependent receptor</fullName>
    </submittedName>
</protein>
<dbReference type="Pfam" id="PF07715">
    <property type="entry name" value="Plug"/>
    <property type="match status" value="1"/>
</dbReference>
<comment type="subcellular location">
    <subcellularLocation>
        <location evidence="1 8">Cell outer membrane</location>
        <topology evidence="1 8">Multi-pass membrane protein</topology>
    </subcellularLocation>
</comment>
<dbReference type="AlphaFoldDB" id="A0AAP3EUU7"/>
<keyword evidence="5 9" id="KW-0798">TonB box</keyword>
<comment type="caution">
    <text evidence="13">The sequence shown here is derived from an EMBL/GenBank/DDBJ whole genome shotgun (WGS) entry which is preliminary data.</text>
</comment>
<evidence type="ECO:0000256" key="1">
    <source>
        <dbReference type="ARBA" id="ARBA00004571"/>
    </source>
</evidence>
<dbReference type="GO" id="GO:0033214">
    <property type="term" value="P:siderophore-iron import into cell"/>
    <property type="evidence" value="ECO:0007669"/>
    <property type="project" value="TreeGrafter"/>
</dbReference>
<feature type="domain" description="TonB-dependent receptor plug" evidence="12">
    <location>
        <begin position="85"/>
        <end position="175"/>
    </location>
</feature>
<evidence type="ECO:0000256" key="4">
    <source>
        <dbReference type="ARBA" id="ARBA00022692"/>
    </source>
</evidence>
<name>A0AAP3EUU7_RIEAN</name>
<evidence type="ECO:0000256" key="5">
    <source>
        <dbReference type="ARBA" id="ARBA00023077"/>
    </source>
</evidence>
<dbReference type="RefSeq" id="WP_237190322.1">
    <property type="nucleotide sequence ID" value="NZ_CP186021.1"/>
</dbReference>
<evidence type="ECO:0000256" key="3">
    <source>
        <dbReference type="ARBA" id="ARBA00022452"/>
    </source>
</evidence>
<keyword evidence="13" id="KW-0675">Receptor</keyword>
<organism evidence="13 14">
    <name type="scientific">Riemerella anatipestifer</name>
    <name type="common">Moraxella anatipestifer</name>
    <dbReference type="NCBI Taxonomy" id="34085"/>
    <lineage>
        <taxon>Bacteria</taxon>
        <taxon>Pseudomonadati</taxon>
        <taxon>Bacteroidota</taxon>
        <taxon>Flavobacteriia</taxon>
        <taxon>Flavobacteriales</taxon>
        <taxon>Weeksellaceae</taxon>
        <taxon>Riemerella</taxon>
    </lineage>
</organism>
<dbReference type="PANTHER" id="PTHR30442:SF0">
    <property type="entry name" value="FE(3+) DICITRATE TRANSPORT PROTEIN FECA"/>
    <property type="match status" value="1"/>
</dbReference>
<dbReference type="InterPro" id="IPR000531">
    <property type="entry name" value="Beta-barrel_TonB"/>
</dbReference>
<evidence type="ECO:0000313" key="14">
    <source>
        <dbReference type="Proteomes" id="UP001207440"/>
    </source>
</evidence>
<evidence type="ECO:0000256" key="9">
    <source>
        <dbReference type="RuleBase" id="RU003357"/>
    </source>
</evidence>
<sequence>MKKNHFYQRNGYYLSTMLLKACNIALLTAPLFLNAQHKERIKDIQEVELVKRKLEAFESRKLREVEGTSIFAAKKTEVVLMDLKLANKALNNPRQVFSQVSGVNVFDSNDGGLQLNIGGRGLNPNRSANFNTRQNGYDISADVLGYPESYYTPPAEALEEIQVVRGAASLQYGTQFGGLLNFKLKTPTKTQPLELISRNTYASFNTYTSFNALSGTVGKWSYYTFFNYKQGDGFQENSEYNARNFYVHLNYEITPQTSISTEFTRFNYLAHQPGGLTDFQFYQNPYQSNRARNWFKVDWNLWNVSLKHQFTPRAKLSLSGFGLGASRYSLGYRPSRVADVDYEGATRDLITGDFKNWGVEARFLQQYGNKNHTFLVGGKYYKAQNSGKQGPGSAFSGADFNFDQTNKNYFFQSDYSYPNRNIAVFSENIFKLGASWSVVPGVRWEFIDTGADGAYQRVIEDNAGNVIYNKRFEEQEKRQRNFALFGLGVSYKPTKAFEFYTNLSQNYRSVTFSDIRVENNSQVIDPNIKDETGYTGDLGIRGNWKNTLSYDINMFGLWYNNRIDNVFRKREGLFSDVAKVRTNVGAAFIAGLESLVDVNINQLLLGNLQHWKWNLFFNTALTHSQYVKSEIPGIKGNRVEYVPKVNLKSGLNFGYRNFLGSLLFTYMSEQFTTATNEPTDKTDHLWGIRGSIPAYKLLDASFSYCITPNLRLETGVNNVLNEVYFTRRATGYPGPGIIPSAPRQYYFTLEMKL</sequence>
<evidence type="ECO:0000256" key="8">
    <source>
        <dbReference type="PROSITE-ProRule" id="PRU01360"/>
    </source>
</evidence>